<evidence type="ECO:0000256" key="1">
    <source>
        <dbReference type="SAM" id="MobiDB-lite"/>
    </source>
</evidence>
<comment type="caution">
    <text evidence="2">The sequence shown here is derived from an EMBL/GenBank/DDBJ whole genome shotgun (WGS) entry which is preliminary data.</text>
</comment>
<dbReference type="RefSeq" id="WP_211309031.1">
    <property type="nucleotide sequence ID" value="NZ_QREH01000001.1"/>
</dbReference>
<evidence type="ECO:0000313" key="3">
    <source>
        <dbReference type="Proteomes" id="UP000256727"/>
    </source>
</evidence>
<evidence type="ECO:0008006" key="4">
    <source>
        <dbReference type="Google" id="ProtNLM"/>
    </source>
</evidence>
<feature type="compositionally biased region" description="Polar residues" evidence="1">
    <location>
        <begin position="124"/>
        <end position="149"/>
    </location>
</feature>
<name>A0A3D9LES5_9MICC</name>
<proteinExistence type="predicted"/>
<dbReference type="AlphaFoldDB" id="A0A3D9LES5"/>
<sequence length="173" mass="17399">MKRLITLGIGAALGYLLGSREGRKNLDKFAKNAQSFWNDPKTQDQVQKATTAVKDQAPVVANKAAGLADKATDALKDKAPGLSEKANSAAHTMADKGSAAAQDLADRASSAADKSAGKHASGDKSVTNDSDTPATGSDANASSGNTNVKGASGDVVSDPSQSLETEGGGPGRS</sequence>
<protein>
    <recommendedName>
        <fullName evidence="4">YtxH-like protein</fullName>
    </recommendedName>
</protein>
<dbReference type="Proteomes" id="UP000256727">
    <property type="component" value="Unassembled WGS sequence"/>
</dbReference>
<feature type="compositionally biased region" description="Low complexity" evidence="1">
    <location>
        <begin position="97"/>
        <end position="114"/>
    </location>
</feature>
<keyword evidence="3" id="KW-1185">Reference proteome</keyword>
<evidence type="ECO:0000313" key="2">
    <source>
        <dbReference type="EMBL" id="REE04350.1"/>
    </source>
</evidence>
<organism evidence="2 3">
    <name type="scientific">Citricoccus muralis</name>
    <dbReference type="NCBI Taxonomy" id="169134"/>
    <lineage>
        <taxon>Bacteria</taxon>
        <taxon>Bacillati</taxon>
        <taxon>Actinomycetota</taxon>
        <taxon>Actinomycetes</taxon>
        <taxon>Micrococcales</taxon>
        <taxon>Micrococcaceae</taxon>
        <taxon>Citricoccus</taxon>
    </lineage>
</organism>
<gene>
    <name evidence="2" type="ORF">C8E99_2185</name>
</gene>
<feature type="region of interest" description="Disordered" evidence="1">
    <location>
        <begin position="75"/>
        <end position="173"/>
    </location>
</feature>
<accession>A0A3D9LES5</accession>
<reference evidence="2 3" key="1">
    <citation type="submission" date="2018-07" db="EMBL/GenBank/DDBJ databases">
        <title>Sequencing the genomes of 1000 actinobacteria strains.</title>
        <authorList>
            <person name="Klenk H.-P."/>
        </authorList>
    </citation>
    <scope>NUCLEOTIDE SEQUENCE [LARGE SCALE GENOMIC DNA]</scope>
    <source>
        <strain evidence="2 3">DSM 14442</strain>
    </source>
</reference>
<dbReference type="EMBL" id="QREH01000001">
    <property type="protein sequence ID" value="REE04350.1"/>
    <property type="molecule type" value="Genomic_DNA"/>
</dbReference>